<protein>
    <recommendedName>
        <fullName evidence="3">ribose-5-phosphate isomerase</fullName>
        <ecNumber evidence="3">5.3.1.6</ecNumber>
    </recommendedName>
    <alternativeName>
        <fullName evidence="5">Phosphoriboisomerase</fullName>
    </alternativeName>
</protein>
<reference evidence="6" key="3">
    <citation type="submission" date="2025-09" db="UniProtKB">
        <authorList>
            <consortium name="Ensembl"/>
        </authorList>
    </citation>
    <scope>IDENTIFICATION</scope>
</reference>
<dbReference type="InterPro" id="IPR004788">
    <property type="entry name" value="Ribose5P_isomerase_type_A"/>
</dbReference>
<comment type="similarity">
    <text evidence="2">Belongs to the ribose 5-phosphate isomerase family.</text>
</comment>
<reference evidence="7" key="1">
    <citation type="submission" date="2003-08" db="EMBL/GenBank/DDBJ databases">
        <authorList>
            <person name="Birren B."/>
            <person name="Nusbaum C."/>
            <person name="Abebe A."/>
            <person name="Abouelleil A."/>
            <person name="Adekoya E."/>
            <person name="Ait-zahra M."/>
            <person name="Allen N."/>
            <person name="Allen T."/>
            <person name="An P."/>
            <person name="Anderson M."/>
            <person name="Anderson S."/>
            <person name="Arachchi H."/>
            <person name="Armbruster J."/>
            <person name="Bachantsang P."/>
            <person name="Baldwin J."/>
            <person name="Barry A."/>
            <person name="Bayul T."/>
            <person name="Blitshsteyn B."/>
            <person name="Bloom T."/>
            <person name="Blye J."/>
            <person name="Boguslavskiy L."/>
            <person name="Borowsky M."/>
            <person name="Boukhgalter B."/>
            <person name="Brunache A."/>
            <person name="Butler J."/>
            <person name="Calixte N."/>
            <person name="Calvo S."/>
            <person name="Camarata J."/>
            <person name="Campo K."/>
            <person name="Chang J."/>
            <person name="Cheshatsang Y."/>
            <person name="Citroen M."/>
            <person name="Collymore A."/>
            <person name="Considine T."/>
            <person name="Cook A."/>
            <person name="Cooke P."/>
            <person name="Corum B."/>
            <person name="Cuomo C."/>
            <person name="David R."/>
            <person name="Dawoe T."/>
            <person name="Degray S."/>
            <person name="Dodge S."/>
            <person name="Dooley K."/>
            <person name="Dorje P."/>
            <person name="Dorjee K."/>
            <person name="Dorris L."/>
            <person name="Duffey N."/>
            <person name="Dupes A."/>
            <person name="Elkins T."/>
            <person name="Engels R."/>
            <person name="Erickson J."/>
            <person name="Farina A."/>
            <person name="Faro S."/>
            <person name="Ferreira P."/>
            <person name="Fischer H."/>
            <person name="Fitzgerald M."/>
            <person name="Foley K."/>
            <person name="Gage D."/>
            <person name="Galagan J."/>
            <person name="Gearin G."/>
            <person name="Gnerre S."/>
            <person name="Gnirke A."/>
            <person name="Goyette A."/>
            <person name="Graham J."/>
            <person name="Grandbois E."/>
            <person name="Gyaltsen K."/>
            <person name="Hafez N."/>
            <person name="Hagopian D."/>
            <person name="Hagos B."/>
            <person name="Hall J."/>
            <person name="Hatcher B."/>
            <person name="Heller A."/>
            <person name="Higgins H."/>
            <person name="Honan T."/>
            <person name="Horn A."/>
            <person name="Houde N."/>
            <person name="Hughes L."/>
            <person name="Hulme W."/>
            <person name="Husby E."/>
            <person name="Iliev I."/>
            <person name="Jaffe D."/>
            <person name="Jones C."/>
            <person name="Kamal M."/>
            <person name="Kamat A."/>
            <person name="Kamvysselis M."/>
            <person name="Karlsson E."/>
            <person name="Kells C."/>
            <person name="Kieu A."/>
            <person name="Kisner P."/>
            <person name="Kodira C."/>
            <person name="Kulbokas E."/>
            <person name="Labutti K."/>
            <person name="Lama D."/>
            <person name="Landers T."/>
            <person name="Leger J."/>
            <person name="Levine S."/>
            <person name="Lewis D."/>
            <person name="Lewis T."/>
            <person name="Lindblad-toh K."/>
            <person name="Liu X."/>
            <person name="Lokyitsang T."/>
            <person name="Lokyitsang Y."/>
            <person name="Lucien O."/>
            <person name="Lui A."/>
            <person name="Ma L.J."/>
            <person name="Mabbitt R."/>
            <person name="Macdonald J."/>
            <person name="Maclean C."/>
            <person name="Major J."/>
            <person name="Manning J."/>
            <person name="Marabella R."/>
            <person name="Maru K."/>
            <person name="Matthews C."/>
            <person name="Mauceli E."/>
            <person name="Mccarthy M."/>
            <person name="Mcdonough S."/>
            <person name="Mcghee T."/>
            <person name="Meldrim J."/>
            <person name="Meneus L."/>
            <person name="Mesirov J."/>
            <person name="Mihalev A."/>
            <person name="Mihova T."/>
            <person name="Mikkelsen T."/>
            <person name="Mlenga V."/>
            <person name="Moru K."/>
            <person name="Mozes J."/>
            <person name="Mulrain L."/>
            <person name="Munson G."/>
            <person name="Naylor J."/>
            <person name="Newes C."/>
            <person name="Nguyen C."/>
            <person name="Nguyen N."/>
            <person name="Nguyen T."/>
            <person name="Nicol R."/>
            <person name="Nielsen C."/>
            <person name="Nizzari M."/>
            <person name="Norbu C."/>
            <person name="Norbu N."/>
            <person name="O'donnell P."/>
            <person name="Okoawo O."/>
            <person name="O'leary S."/>
            <person name="Omotosho B."/>
            <person name="O'neill K."/>
            <person name="Osman S."/>
            <person name="Parker S."/>
            <person name="Perrin D."/>
            <person name="Phunkhang P."/>
            <person name="Piqani B."/>
            <person name="Purcell S."/>
            <person name="Rachupka T."/>
            <person name="Ramasamy U."/>
            <person name="Rameau R."/>
            <person name="Ray V."/>
            <person name="Raymond C."/>
            <person name="Retta R."/>
            <person name="Richardson S."/>
            <person name="Rise C."/>
            <person name="Rodriguez J."/>
            <person name="Rogers J."/>
            <person name="Rogov P."/>
            <person name="Rutman M."/>
            <person name="Schupbach R."/>
            <person name="Seaman C."/>
            <person name="Settipalli S."/>
            <person name="Sharpe T."/>
            <person name="Sheridan J."/>
            <person name="Sherpa N."/>
            <person name="Shi J."/>
            <person name="Smirnov S."/>
            <person name="Smith C."/>
            <person name="Sougnez C."/>
            <person name="Spencer B."/>
            <person name="Stalker J."/>
            <person name="Stange-thomann N."/>
            <person name="Stavropoulos S."/>
            <person name="Stetson K."/>
            <person name="Stone C."/>
            <person name="Stone S."/>
            <person name="Stubbs M."/>
            <person name="Talamas J."/>
            <person name="Tchuinga P."/>
            <person name="Tenzing P."/>
            <person name="Tesfaye S."/>
            <person name="Theodore J."/>
            <person name="Thoulutsang Y."/>
            <person name="Topham K."/>
            <person name="Towey S."/>
            <person name="Tsamla T."/>
            <person name="Tsomo N."/>
            <person name="Vallee D."/>
            <person name="Vassiliev H."/>
            <person name="Venkataraman V."/>
            <person name="Vinson J."/>
            <person name="Vo A."/>
            <person name="Wade C."/>
            <person name="Wang S."/>
            <person name="Wangchuk T."/>
            <person name="Wangdi T."/>
            <person name="Whittaker C."/>
            <person name="Wilkinson J."/>
            <person name="Wu Y."/>
            <person name="Wyman D."/>
            <person name="Yadav S."/>
            <person name="Yang S."/>
            <person name="Yang X."/>
            <person name="Yeager S."/>
            <person name="Yee E."/>
            <person name="Young G."/>
            <person name="Zainoun J."/>
            <person name="Zembeck L."/>
            <person name="Zimmer A."/>
            <person name="Zody M."/>
            <person name="Lander E."/>
        </authorList>
    </citation>
    <scope>NUCLEOTIDE SEQUENCE [LARGE SCALE GENOMIC DNA]</scope>
</reference>
<evidence type="ECO:0000313" key="7">
    <source>
        <dbReference type="Proteomes" id="UP000007875"/>
    </source>
</evidence>
<dbReference type="Gene3D" id="3.40.50.1360">
    <property type="match status" value="1"/>
</dbReference>
<dbReference type="OMA" id="KFAMITP"/>
<dbReference type="EC" id="5.3.1.6" evidence="3"/>
<organism evidence="6 7">
    <name type="scientific">Ciona savignyi</name>
    <name type="common">Pacific transparent sea squirt</name>
    <dbReference type="NCBI Taxonomy" id="51511"/>
    <lineage>
        <taxon>Eukaryota</taxon>
        <taxon>Metazoa</taxon>
        <taxon>Chordata</taxon>
        <taxon>Tunicata</taxon>
        <taxon>Ascidiacea</taxon>
        <taxon>Phlebobranchia</taxon>
        <taxon>Cionidae</taxon>
        <taxon>Ciona</taxon>
    </lineage>
</organism>
<dbReference type="InParanoid" id="H2YX29"/>
<dbReference type="PANTHER" id="PTHR11934:SF0">
    <property type="entry name" value="RIBOSE-5-PHOSPHATE ISOMERASE"/>
    <property type="match status" value="1"/>
</dbReference>
<dbReference type="HOGENOM" id="CLU_1791182_0_0_1"/>
<keyword evidence="7" id="KW-1185">Reference proteome</keyword>
<dbReference type="InterPro" id="IPR037171">
    <property type="entry name" value="NagB/RpiA_transferase-like"/>
</dbReference>
<dbReference type="AlphaFoldDB" id="H2YX29"/>
<dbReference type="SUPFAM" id="SSF100950">
    <property type="entry name" value="NagB/RpiA/CoA transferase-like"/>
    <property type="match status" value="1"/>
</dbReference>
<evidence type="ECO:0000256" key="2">
    <source>
        <dbReference type="ARBA" id="ARBA00008088"/>
    </source>
</evidence>
<dbReference type="STRING" id="51511.ENSCSAVP00000009890"/>
<dbReference type="UniPathway" id="UPA00115">
    <property type="reaction ID" value="UER00412"/>
</dbReference>
<dbReference type="Ensembl" id="ENSCSAVT00000010010.1">
    <property type="protein sequence ID" value="ENSCSAVP00000009890.1"/>
    <property type="gene ID" value="ENSCSAVG00000005812.1"/>
</dbReference>
<dbReference type="GO" id="GO:0004751">
    <property type="term" value="F:ribose-5-phosphate isomerase activity"/>
    <property type="evidence" value="ECO:0007669"/>
    <property type="project" value="UniProtKB-EC"/>
</dbReference>
<dbReference type="Pfam" id="PF06026">
    <property type="entry name" value="Rib_5-P_isom_A"/>
    <property type="match status" value="1"/>
</dbReference>
<dbReference type="GeneTree" id="ENSGT00390000004352"/>
<dbReference type="GO" id="GO:0006014">
    <property type="term" value="P:D-ribose metabolic process"/>
    <property type="evidence" value="ECO:0007669"/>
    <property type="project" value="TreeGrafter"/>
</dbReference>
<dbReference type="PANTHER" id="PTHR11934">
    <property type="entry name" value="RIBOSE-5-PHOSPHATE ISOMERASE"/>
    <property type="match status" value="1"/>
</dbReference>
<dbReference type="eggNOG" id="KOG3075">
    <property type="taxonomic scope" value="Eukaryota"/>
</dbReference>
<keyword evidence="4" id="KW-0413">Isomerase</keyword>
<evidence type="ECO:0000256" key="1">
    <source>
        <dbReference type="ARBA" id="ARBA00004988"/>
    </source>
</evidence>
<proteinExistence type="inferred from homology"/>
<evidence type="ECO:0000256" key="4">
    <source>
        <dbReference type="ARBA" id="ARBA00023235"/>
    </source>
</evidence>
<evidence type="ECO:0000313" key="6">
    <source>
        <dbReference type="Ensembl" id="ENSCSAVP00000009890.1"/>
    </source>
</evidence>
<comment type="pathway">
    <text evidence="1">Carbohydrate degradation; pentose phosphate pathway; D-ribose 5-phosphate from D-ribulose 5-phosphate (non-oxidative stage): step 1/1.</text>
</comment>
<dbReference type="Proteomes" id="UP000007875">
    <property type="component" value="Unassembled WGS sequence"/>
</dbReference>
<reference evidence="6" key="2">
    <citation type="submission" date="2025-08" db="UniProtKB">
        <authorList>
            <consortium name="Ensembl"/>
        </authorList>
    </citation>
    <scope>IDENTIFICATION</scope>
</reference>
<dbReference type="GO" id="GO:0005737">
    <property type="term" value="C:cytoplasm"/>
    <property type="evidence" value="ECO:0007669"/>
    <property type="project" value="TreeGrafter"/>
</dbReference>
<name>H2YX29_CIOSA</name>
<evidence type="ECO:0000256" key="3">
    <source>
        <dbReference type="ARBA" id="ARBA00011959"/>
    </source>
</evidence>
<dbReference type="GO" id="GO:0009052">
    <property type="term" value="P:pentose-phosphate shunt, non-oxidative branch"/>
    <property type="evidence" value="ECO:0007669"/>
    <property type="project" value="InterPro"/>
</dbReference>
<accession>H2YX29</accession>
<evidence type="ECO:0000256" key="5">
    <source>
        <dbReference type="ARBA" id="ARBA00029734"/>
    </source>
</evidence>
<sequence length="145" mass="15946">MSSAKSFPNGIENAKRGAAFAAVNIFVEDGQTIGVGSGSTIEYAVQRLAERVSDEKIKVTCVPTSYQARDLVLKYKLPLSDLNRHLYLDVAIDGADEVDEGFTLIKGGGGMFNPGENSCSCRKEVCCHSRSQEKVEHSWRQMEKR</sequence>